<dbReference type="EnsemblMetazoa" id="MDOA003813-RA">
    <property type="protein sequence ID" value="MDOA003813-PA"/>
    <property type="gene ID" value="MDOA003813"/>
</dbReference>
<feature type="transmembrane region" description="Helical" evidence="12">
    <location>
        <begin position="50"/>
        <end position="69"/>
    </location>
</feature>
<keyword evidence="9 12" id="KW-0333">Golgi apparatus</keyword>
<keyword evidence="10 12" id="KW-0472">Membrane</keyword>
<keyword evidence="11" id="KW-0325">Glycoprotein</keyword>
<comment type="subcellular location">
    <subcellularLocation>
        <location evidence="1 12">Golgi apparatus</location>
        <location evidence="1 12">Golgi stack membrane</location>
        <topology evidence="1 12">Single-pass type II membrane protein</topology>
    </subcellularLocation>
</comment>
<name>A0A1I8MDM2_MUSDO</name>
<evidence type="ECO:0000313" key="16">
    <source>
        <dbReference type="Proteomes" id="UP001652621"/>
    </source>
</evidence>
<dbReference type="FunFam" id="3.40.50.11660:FF:000006">
    <property type="entry name" value="Alpha-(1,3)-fucosyltransferase C"/>
    <property type="match status" value="1"/>
</dbReference>
<protein>
    <recommendedName>
        <fullName evidence="12">Fucosyltransferase</fullName>
        <ecNumber evidence="12">2.4.1.-</ecNumber>
    </recommendedName>
</protein>
<dbReference type="Pfam" id="PF00852">
    <property type="entry name" value="Glyco_transf_10"/>
    <property type="match status" value="1"/>
</dbReference>
<dbReference type="VEuPathDB" id="VectorBase:MDOA003813"/>
<dbReference type="SUPFAM" id="SSF53756">
    <property type="entry name" value="UDP-Glycosyltransferase/glycogen phosphorylase"/>
    <property type="match status" value="1"/>
</dbReference>
<evidence type="ECO:0000259" key="13">
    <source>
        <dbReference type="Pfam" id="PF00852"/>
    </source>
</evidence>
<dbReference type="AlphaFoldDB" id="A0A1I8MDM2"/>
<dbReference type="InterPro" id="IPR038577">
    <property type="entry name" value="GT10-like_C_sf"/>
</dbReference>
<dbReference type="InterPro" id="IPR055270">
    <property type="entry name" value="Glyco_tran_10_C"/>
</dbReference>
<dbReference type="Proteomes" id="UP001652621">
    <property type="component" value="Unplaced"/>
</dbReference>
<evidence type="ECO:0000313" key="17">
    <source>
        <dbReference type="RefSeq" id="XP_005176341.1"/>
    </source>
</evidence>
<comment type="pathway">
    <text evidence="2">Protein modification; protein glycosylation.</text>
</comment>
<sequence length="446" mass="53085">MDMFATSQGEPLLRKNTSAAIIENDNIRANAIQIERYEQMQLKRKCRTKALLIILVCLCVTGFLTWLYIDHTVPEFNQYRLVKSFEETPLNYGNNNSGSDNDQPRIILLWNSFFGDERWSLPDDLIDPAYFHKELQCPVSNCVLTNRRDLFPQIQMYDAILFHTAQPFPVINSVPSQRSGRQLYVFALMEPPGETKHILSDERDFYNLTMTYRTDSDIICAYNWFVDKQTGMRILPTEYPKWRPVPNIYNDTAIWRLWPNKTKTAAWFVSHCETLSRREQLTAELQKYIDVDVYGKCGPMSCPNGSPECDRLLDEKYQFYFSFENSLCIDYITEKLYKIMKRNIIPVVYGGANYKQFLPPHSYINVEDYSTPEELANYLKFVAENPIEYMRYFWWREHYELRFFSPFCELCQRLHQSQYYLKTQSYSDIERWWLQGSCRFKSRIKF</sequence>
<dbReference type="eggNOG" id="KOG2619">
    <property type="taxonomic scope" value="Eukaryota"/>
</dbReference>
<keyword evidence="6 12" id="KW-0812">Transmembrane</keyword>
<organism evidence="15">
    <name type="scientific">Musca domestica</name>
    <name type="common">House fly</name>
    <dbReference type="NCBI Taxonomy" id="7370"/>
    <lineage>
        <taxon>Eukaryota</taxon>
        <taxon>Metazoa</taxon>
        <taxon>Ecdysozoa</taxon>
        <taxon>Arthropoda</taxon>
        <taxon>Hexapoda</taxon>
        <taxon>Insecta</taxon>
        <taxon>Pterygota</taxon>
        <taxon>Neoptera</taxon>
        <taxon>Endopterygota</taxon>
        <taxon>Diptera</taxon>
        <taxon>Brachycera</taxon>
        <taxon>Muscomorpha</taxon>
        <taxon>Muscoidea</taxon>
        <taxon>Muscidae</taxon>
        <taxon>Musca</taxon>
    </lineage>
</organism>
<keyword evidence="5 12" id="KW-0808">Transferase</keyword>
<evidence type="ECO:0000256" key="7">
    <source>
        <dbReference type="ARBA" id="ARBA00022968"/>
    </source>
</evidence>
<evidence type="ECO:0000256" key="11">
    <source>
        <dbReference type="ARBA" id="ARBA00023180"/>
    </source>
</evidence>
<reference evidence="15" key="1">
    <citation type="submission" date="2020-05" db="UniProtKB">
        <authorList>
            <consortium name="EnsemblMetazoa"/>
        </authorList>
    </citation>
    <scope>IDENTIFICATION</scope>
    <source>
        <strain evidence="15">Aabys</strain>
    </source>
</reference>
<dbReference type="PANTHER" id="PTHR48438">
    <property type="entry name" value="ALPHA-(1,3)-FUCOSYLTRANSFERASE C-RELATED"/>
    <property type="match status" value="1"/>
</dbReference>
<evidence type="ECO:0000256" key="10">
    <source>
        <dbReference type="ARBA" id="ARBA00023136"/>
    </source>
</evidence>
<evidence type="ECO:0000256" key="4">
    <source>
        <dbReference type="ARBA" id="ARBA00022676"/>
    </source>
</evidence>
<evidence type="ECO:0000256" key="8">
    <source>
        <dbReference type="ARBA" id="ARBA00022989"/>
    </source>
</evidence>
<dbReference type="KEGG" id="mde:101900945"/>
<dbReference type="InterPro" id="IPR001503">
    <property type="entry name" value="Glyco_trans_10"/>
</dbReference>
<dbReference type="InterPro" id="IPR031481">
    <property type="entry name" value="Glyco_tran_10_N"/>
</dbReference>
<dbReference type="RefSeq" id="XP_005176341.1">
    <property type="nucleotide sequence ID" value="XM_005176284.3"/>
</dbReference>
<keyword evidence="7" id="KW-0735">Signal-anchor</keyword>
<dbReference type="OrthoDB" id="427096at2759"/>
<accession>A0A1I8MDM2</accession>
<gene>
    <name evidence="15" type="primary">101900945</name>
    <name evidence="17" type="synonym">LOC101900945</name>
</gene>
<evidence type="ECO:0000256" key="1">
    <source>
        <dbReference type="ARBA" id="ARBA00004447"/>
    </source>
</evidence>
<dbReference type="UniPathway" id="UPA00378"/>
<dbReference type="Pfam" id="PF17039">
    <property type="entry name" value="Glyco_tran_10_N"/>
    <property type="match status" value="1"/>
</dbReference>
<comment type="similarity">
    <text evidence="3 12">Belongs to the glycosyltransferase 10 family.</text>
</comment>
<evidence type="ECO:0000256" key="5">
    <source>
        <dbReference type="ARBA" id="ARBA00022679"/>
    </source>
</evidence>
<dbReference type="Gene3D" id="3.40.50.11660">
    <property type="entry name" value="Glycosyl transferase family 10, C-terminal domain"/>
    <property type="match status" value="1"/>
</dbReference>
<evidence type="ECO:0000256" key="3">
    <source>
        <dbReference type="ARBA" id="ARBA00008919"/>
    </source>
</evidence>
<dbReference type="PANTHER" id="PTHR48438:SF1">
    <property type="entry name" value="ALPHA-(1,3)-FUCOSYLTRANSFERASE C-RELATED"/>
    <property type="match status" value="1"/>
</dbReference>
<feature type="domain" description="Fucosyltransferase C-terminal" evidence="13">
    <location>
        <begin position="258"/>
        <end position="432"/>
    </location>
</feature>
<evidence type="ECO:0000256" key="9">
    <source>
        <dbReference type="ARBA" id="ARBA00023034"/>
    </source>
</evidence>
<keyword evidence="4 12" id="KW-0328">Glycosyltransferase</keyword>
<dbReference type="GO" id="GO:0032580">
    <property type="term" value="C:Golgi cisterna membrane"/>
    <property type="evidence" value="ECO:0007669"/>
    <property type="project" value="UniProtKB-SubCell"/>
</dbReference>
<dbReference type="VEuPathDB" id="VectorBase:MDOMA2_006823"/>
<dbReference type="EnsemblMetazoa" id="MDOA003813-RC">
    <property type="protein sequence ID" value="MDOA003813-PC"/>
    <property type="gene ID" value="MDOA003813"/>
</dbReference>
<keyword evidence="16" id="KW-1185">Reference proteome</keyword>
<evidence type="ECO:0000259" key="14">
    <source>
        <dbReference type="Pfam" id="PF17039"/>
    </source>
</evidence>
<proteinExistence type="inferred from homology"/>
<evidence type="ECO:0000256" key="2">
    <source>
        <dbReference type="ARBA" id="ARBA00004922"/>
    </source>
</evidence>
<feature type="domain" description="Fucosyltransferase N-terminal" evidence="14">
    <location>
        <begin position="103"/>
        <end position="222"/>
    </location>
</feature>
<dbReference type="GO" id="GO:0008417">
    <property type="term" value="F:fucosyltransferase activity"/>
    <property type="evidence" value="ECO:0007669"/>
    <property type="project" value="InterPro"/>
</dbReference>
<evidence type="ECO:0000313" key="15">
    <source>
        <dbReference type="EnsemblMetazoa" id="MDOA003813-PC"/>
    </source>
</evidence>
<dbReference type="STRING" id="7370.A0A1I8MDM2"/>
<dbReference type="EC" id="2.4.1.-" evidence="12"/>
<dbReference type="GeneID" id="101900945"/>
<evidence type="ECO:0000256" key="6">
    <source>
        <dbReference type="ARBA" id="ARBA00022692"/>
    </source>
</evidence>
<reference evidence="17" key="2">
    <citation type="submission" date="2025-04" db="UniProtKB">
        <authorList>
            <consortium name="RefSeq"/>
        </authorList>
    </citation>
    <scope>IDENTIFICATION</scope>
    <source>
        <strain evidence="17">Aabys</strain>
    </source>
</reference>
<keyword evidence="8 12" id="KW-1133">Transmembrane helix</keyword>
<evidence type="ECO:0000256" key="12">
    <source>
        <dbReference type="RuleBase" id="RU003832"/>
    </source>
</evidence>